<reference evidence="2" key="2">
    <citation type="submission" date="2020-09" db="EMBL/GenBank/DDBJ databases">
        <authorList>
            <person name="Sun Q."/>
            <person name="Ohkuma M."/>
        </authorList>
    </citation>
    <scope>NUCLEOTIDE SEQUENCE</scope>
    <source>
        <strain evidence="2">JCM 3313</strain>
    </source>
</reference>
<evidence type="ECO:0000256" key="1">
    <source>
        <dbReference type="SAM" id="MobiDB-lite"/>
    </source>
</evidence>
<accession>A0A918EFV8</accession>
<protein>
    <submittedName>
        <fullName evidence="2">Uncharacterized protein</fullName>
    </submittedName>
</protein>
<keyword evidence="3" id="KW-1185">Reference proteome</keyword>
<reference evidence="2" key="1">
    <citation type="journal article" date="2014" name="Int. J. Syst. Evol. Microbiol.">
        <title>Complete genome sequence of Corynebacterium casei LMG S-19264T (=DSM 44701T), isolated from a smear-ripened cheese.</title>
        <authorList>
            <consortium name="US DOE Joint Genome Institute (JGI-PGF)"/>
            <person name="Walter F."/>
            <person name="Albersmeier A."/>
            <person name="Kalinowski J."/>
            <person name="Ruckert C."/>
        </authorList>
    </citation>
    <scope>NUCLEOTIDE SEQUENCE</scope>
    <source>
        <strain evidence="2">JCM 3313</strain>
    </source>
</reference>
<organism evidence="2 3">
    <name type="scientific">Saccharothrix coeruleofusca</name>
    <dbReference type="NCBI Taxonomy" id="33919"/>
    <lineage>
        <taxon>Bacteria</taxon>
        <taxon>Bacillati</taxon>
        <taxon>Actinomycetota</taxon>
        <taxon>Actinomycetes</taxon>
        <taxon>Pseudonocardiales</taxon>
        <taxon>Pseudonocardiaceae</taxon>
        <taxon>Saccharothrix</taxon>
    </lineage>
</organism>
<dbReference type="Proteomes" id="UP000639606">
    <property type="component" value="Unassembled WGS sequence"/>
</dbReference>
<gene>
    <name evidence="2" type="ORF">GCM10010185_46890</name>
</gene>
<evidence type="ECO:0000313" key="3">
    <source>
        <dbReference type="Proteomes" id="UP000639606"/>
    </source>
</evidence>
<feature type="region of interest" description="Disordered" evidence="1">
    <location>
        <begin position="149"/>
        <end position="171"/>
    </location>
</feature>
<comment type="caution">
    <text evidence="2">The sequence shown here is derived from an EMBL/GenBank/DDBJ whole genome shotgun (WGS) entry which is preliminary data.</text>
</comment>
<feature type="compositionally biased region" description="Basic and acidic residues" evidence="1">
    <location>
        <begin position="151"/>
        <end position="163"/>
    </location>
</feature>
<sequence length="171" mass="18323">MADGFVHLYQTGWSRARAALRITSLGLTGAALANPATGKIHTGEWDDRDSQDFKYWLDADTDIFCTVRRVTPDVVVEEFSLDGFGGPWCEPGQDRVIHLVLSQLRETGSSAVGLVADRRGSSLATDVDGIVLGGPTPVTVLPELLILEPGAADRHPEPADWGRRPGSGSNS</sequence>
<evidence type="ECO:0000313" key="2">
    <source>
        <dbReference type="EMBL" id="GGP68625.1"/>
    </source>
</evidence>
<dbReference type="RefSeq" id="WP_189225450.1">
    <property type="nucleotide sequence ID" value="NZ_BMRG01000010.1"/>
</dbReference>
<dbReference type="AlphaFoldDB" id="A0A918EFV8"/>
<dbReference type="EMBL" id="BMRG01000010">
    <property type="protein sequence ID" value="GGP68625.1"/>
    <property type="molecule type" value="Genomic_DNA"/>
</dbReference>
<proteinExistence type="predicted"/>
<name>A0A918EFV8_9PSEU</name>